<dbReference type="GO" id="GO:0003677">
    <property type="term" value="F:DNA binding"/>
    <property type="evidence" value="ECO:0007669"/>
    <property type="project" value="UniProtKB-UniRule"/>
</dbReference>
<comment type="caution">
    <text evidence="3">The sequence shown here is derived from an EMBL/GenBank/DDBJ whole genome shotgun (WGS) entry which is preliminary data.</text>
</comment>
<reference evidence="3" key="2">
    <citation type="submission" date="2021-04" db="EMBL/GenBank/DDBJ databases">
        <authorList>
            <person name="Gilroy R."/>
        </authorList>
    </citation>
    <scope>NUCLEOTIDE SEQUENCE</scope>
    <source>
        <strain evidence="3">ChiHjej10B9-743</strain>
    </source>
</reference>
<keyword evidence="1" id="KW-0238">DNA-binding</keyword>
<gene>
    <name evidence="3" type="ORF">IAA42_05245</name>
</gene>
<evidence type="ECO:0000313" key="3">
    <source>
        <dbReference type="EMBL" id="HIY79823.1"/>
    </source>
</evidence>
<dbReference type="Proteomes" id="UP000824133">
    <property type="component" value="Unassembled WGS sequence"/>
</dbReference>
<protein>
    <submittedName>
        <fullName evidence="3">Type II toxin-antitoxin system PrlF family antitoxin</fullName>
    </submittedName>
</protein>
<reference evidence="3" key="1">
    <citation type="journal article" date="2021" name="PeerJ">
        <title>Extensive microbial diversity within the chicken gut microbiome revealed by metagenomics and culture.</title>
        <authorList>
            <person name="Gilroy R."/>
            <person name="Ravi A."/>
            <person name="Getino M."/>
            <person name="Pursley I."/>
            <person name="Horton D.L."/>
            <person name="Alikhan N.F."/>
            <person name="Baker D."/>
            <person name="Gharbi K."/>
            <person name="Hall N."/>
            <person name="Watson M."/>
            <person name="Adriaenssens E.M."/>
            <person name="Foster-Nyarko E."/>
            <person name="Jarju S."/>
            <person name="Secka A."/>
            <person name="Antonio M."/>
            <person name="Oren A."/>
            <person name="Chaudhuri R.R."/>
            <person name="La Ragione R."/>
            <person name="Hildebrand F."/>
            <person name="Pallen M.J."/>
        </authorList>
    </citation>
    <scope>NUCLEOTIDE SEQUENCE</scope>
    <source>
        <strain evidence="3">ChiHjej10B9-743</strain>
    </source>
</reference>
<feature type="domain" description="SpoVT-AbrB" evidence="2">
    <location>
        <begin position="5"/>
        <end position="51"/>
    </location>
</feature>
<organism evidence="3 4">
    <name type="scientific">Candidatus Olsenella excrementavium</name>
    <dbReference type="NCBI Taxonomy" id="2838709"/>
    <lineage>
        <taxon>Bacteria</taxon>
        <taxon>Bacillati</taxon>
        <taxon>Actinomycetota</taxon>
        <taxon>Coriobacteriia</taxon>
        <taxon>Coriobacteriales</taxon>
        <taxon>Atopobiaceae</taxon>
        <taxon>Olsenella</taxon>
    </lineage>
</organism>
<dbReference type="SUPFAM" id="SSF89447">
    <property type="entry name" value="AbrB/MazE/MraZ-like"/>
    <property type="match status" value="1"/>
</dbReference>
<evidence type="ECO:0000259" key="2">
    <source>
        <dbReference type="PROSITE" id="PS51740"/>
    </source>
</evidence>
<dbReference type="InterPro" id="IPR007159">
    <property type="entry name" value="SpoVT-AbrB_dom"/>
</dbReference>
<dbReference type="InterPro" id="IPR037914">
    <property type="entry name" value="SpoVT-AbrB_sf"/>
</dbReference>
<dbReference type="NCBIfam" id="TIGR01439">
    <property type="entry name" value="lp_hng_hel_AbrB"/>
    <property type="match status" value="1"/>
</dbReference>
<dbReference type="PROSITE" id="PS51740">
    <property type="entry name" value="SPOVT_ABRB"/>
    <property type="match status" value="1"/>
</dbReference>
<dbReference type="Pfam" id="PF04014">
    <property type="entry name" value="MazE_antitoxin"/>
    <property type="match status" value="1"/>
</dbReference>
<proteinExistence type="predicted"/>
<dbReference type="SMART" id="SM00966">
    <property type="entry name" value="SpoVT_AbrB"/>
    <property type="match status" value="1"/>
</dbReference>
<dbReference type="EMBL" id="DXCP01000037">
    <property type="protein sequence ID" value="HIY79823.1"/>
    <property type="molecule type" value="Genomic_DNA"/>
</dbReference>
<dbReference type="AlphaFoldDB" id="A0A9D1ZEF4"/>
<dbReference type="Gene3D" id="2.10.260.10">
    <property type="match status" value="1"/>
</dbReference>
<sequence length="94" mass="9978">MASIVDVAKITSKGQVTIPASVRNALGVGEGDKVVFVQMDDGSIVLRNNNLHALRTLQKAFEGAAEEAGLTCEEDVVRLVKEIRAERARGALCG</sequence>
<evidence type="ECO:0000256" key="1">
    <source>
        <dbReference type="PROSITE-ProRule" id="PRU01076"/>
    </source>
</evidence>
<evidence type="ECO:0000313" key="4">
    <source>
        <dbReference type="Proteomes" id="UP000824133"/>
    </source>
</evidence>
<accession>A0A9D1ZEF4</accession>
<name>A0A9D1ZEF4_9ACTN</name>